<evidence type="ECO:0000313" key="2">
    <source>
        <dbReference type="EMBL" id="MEQ2470744.1"/>
    </source>
</evidence>
<keyword evidence="1" id="KW-0812">Transmembrane</keyword>
<keyword evidence="1" id="KW-1133">Transmembrane helix</keyword>
<evidence type="ECO:0000256" key="1">
    <source>
        <dbReference type="SAM" id="Phobius"/>
    </source>
</evidence>
<gene>
    <name evidence="2" type="ORF">WMO39_10485</name>
</gene>
<keyword evidence="3" id="KW-1185">Reference proteome</keyword>
<accession>A0ABV1FBI9</accession>
<name>A0ABV1FBI9_9FIRM</name>
<dbReference type="RefSeq" id="WP_117913144.1">
    <property type="nucleotide sequence ID" value="NZ_JBBMEZ010000036.1"/>
</dbReference>
<dbReference type="EMBL" id="JBBMEZ010000036">
    <property type="protein sequence ID" value="MEQ2470744.1"/>
    <property type="molecule type" value="Genomic_DNA"/>
</dbReference>
<evidence type="ECO:0008006" key="4">
    <source>
        <dbReference type="Google" id="ProtNLM"/>
    </source>
</evidence>
<feature type="transmembrane region" description="Helical" evidence="1">
    <location>
        <begin position="147"/>
        <end position="171"/>
    </location>
</feature>
<sequence>MKYCSKCKRLHNDEETVCKNCKAQLKTITDENTPVYLLTASGFELQRVKAALEDSTVPCDATIKKCMENKYSKSIKAYTGYDDLTYDVYVPYSAYEKAFDTCVGIGAIKLEGEEILDEDVEYTENDGETLDEQFEKMTGAKRTTVRVVSALLLLLIVAGVVFGTDAIMNFIKEFFG</sequence>
<organism evidence="2 3">
    <name type="scientific">Ruminococcoides intestinale</name>
    <dbReference type="NCBI Taxonomy" id="3133162"/>
    <lineage>
        <taxon>Bacteria</taxon>
        <taxon>Bacillati</taxon>
        <taxon>Bacillota</taxon>
        <taxon>Clostridia</taxon>
        <taxon>Eubacteriales</taxon>
        <taxon>Oscillospiraceae</taxon>
        <taxon>Ruminococcoides</taxon>
    </lineage>
</organism>
<reference evidence="2 3" key="1">
    <citation type="submission" date="2024-03" db="EMBL/GenBank/DDBJ databases">
        <title>Human intestinal bacterial collection.</title>
        <authorList>
            <person name="Pauvert C."/>
            <person name="Hitch T.C.A."/>
            <person name="Clavel T."/>
        </authorList>
    </citation>
    <scope>NUCLEOTIDE SEQUENCE [LARGE SCALE GENOMIC DNA]</scope>
    <source>
        <strain evidence="2 3">CLA-JM-H38</strain>
    </source>
</reference>
<evidence type="ECO:0000313" key="3">
    <source>
        <dbReference type="Proteomes" id="UP001490816"/>
    </source>
</evidence>
<keyword evidence="1" id="KW-0472">Membrane</keyword>
<dbReference type="Proteomes" id="UP001490816">
    <property type="component" value="Unassembled WGS sequence"/>
</dbReference>
<protein>
    <recommendedName>
        <fullName evidence="4">Zinc ribbon domain-containing protein</fullName>
    </recommendedName>
</protein>
<comment type="caution">
    <text evidence="2">The sequence shown here is derived from an EMBL/GenBank/DDBJ whole genome shotgun (WGS) entry which is preliminary data.</text>
</comment>
<proteinExistence type="predicted"/>